<dbReference type="GO" id="GO:0043093">
    <property type="term" value="P:FtsZ-dependent cytokinesis"/>
    <property type="evidence" value="ECO:0007669"/>
    <property type="project" value="UniProtKB-UniRule"/>
</dbReference>
<name>A0A4R6UN46_9GAMM</name>
<keyword evidence="7 9" id="KW-0472">Membrane</keyword>
<dbReference type="OrthoDB" id="9790370at2"/>
<keyword evidence="4 9" id="KW-0132">Cell division</keyword>
<evidence type="ECO:0000256" key="6">
    <source>
        <dbReference type="ARBA" id="ARBA00022989"/>
    </source>
</evidence>
<comment type="caution">
    <text evidence="11">The sequence shown here is derived from an EMBL/GenBank/DDBJ whole genome shotgun (WGS) entry which is preliminary data.</text>
</comment>
<dbReference type="GO" id="GO:0005886">
    <property type="term" value="C:plasma membrane"/>
    <property type="evidence" value="ECO:0007669"/>
    <property type="project" value="UniProtKB-SubCell"/>
</dbReference>
<reference evidence="11 12" key="1">
    <citation type="submission" date="2019-03" db="EMBL/GenBank/DDBJ databases">
        <title>Genomic Encyclopedia of Type Strains, Phase IV (KMG-IV): sequencing the most valuable type-strain genomes for metagenomic binning, comparative biology and taxonomic classification.</title>
        <authorList>
            <person name="Goeker M."/>
        </authorList>
    </citation>
    <scope>NUCLEOTIDE SEQUENCE [LARGE SCALE GENOMIC DNA]</scope>
    <source>
        <strain evidence="11 12">DSM 103792</strain>
    </source>
</reference>
<evidence type="ECO:0000256" key="2">
    <source>
        <dbReference type="ARBA" id="ARBA00022475"/>
    </source>
</evidence>
<organism evidence="11 12">
    <name type="scientific">Permianibacter aggregans</name>
    <dbReference type="NCBI Taxonomy" id="1510150"/>
    <lineage>
        <taxon>Bacteria</taxon>
        <taxon>Pseudomonadati</taxon>
        <taxon>Pseudomonadota</taxon>
        <taxon>Gammaproteobacteria</taxon>
        <taxon>Pseudomonadales</taxon>
        <taxon>Pseudomonadaceae</taxon>
        <taxon>Permianibacter</taxon>
    </lineage>
</organism>
<dbReference type="Gene3D" id="3.10.20.310">
    <property type="entry name" value="membrane protein fhac"/>
    <property type="match status" value="1"/>
</dbReference>
<dbReference type="Proteomes" id="UP000295375">
    <property type="component" value="Unassembled WGS sequence"/>
</dbReference>
<evidence type="ECO:0000256" key="5">
    <source>
        <dbReference type="ARBA" id="ARBA00022692"/>
    </source>
</evidence>
<dbReference type="InterPro" id="IPR013685">
    <property type="entry name" value="POTRA_FtsQ_type"/>
</dbReference>
<evidence type="ECO:0000256" key="8">
    <source>
        <dbReference type="ARBA" id="ARBA00023306"/>
    </source>
</evidence>
<feature type="domain" description="POTRA" evidence="10">
    <location>
        <begin position="51"/>
        <end position="120"/>
    </location>
</feature>
<dbReference type="PANTHER" id="PTHR35851:SF1">
    <property type="entry name" value="CELL DIVISION PROTEIN FTSQ"/>
    <property type="match status" value="1"/>
</dbReference>
<keyword evidence="12" id="KW-1185">Reference proteome</keyword>
<dbReference type="RefSeq" id="WP_133593103.1">
    <property type="nucleotide sequence ID" value="NZ_CP037953.1"/>
</dbReference>
<dbReference type="InterPro" id="IPR026579">
    <property type="entry name" value="FtsQ"/>
</dbReference>
<evidence type="ECO:0000256" key="7">
    <source>
        <dbReference type="ARBA" id="ARBA00023136"/>
    </source>
</evidence>
<comment type="function">
    <text evidence="9">Essential cell division protein. May link together the upstream cell division proteins, which are predominantly cytoplasmic, with the downstream cell division proteins, which are predominantly periplasmic. May control correct divisome assembly.</text>
</comment>
<comment type="similarity">
    <text evidence="9">Belongs to the FtsQ/DivIB family. FtsQ subfamily.</text>
</comment>
<keyword evidence="5 9" id="KW-0812">Transmembrane</keyword>
<dbReference type="HAMAP" id="MF_00911">
    <property type="entry name" value="FtsQ_subfam"/>
    <property type="match status" value="1"/>
</dbReference>
<dbReference type="InterPro" id="IPR005548">
    <property type="entry name" value="Cell_div_FtsQ/DivIB_C"/>
</dbReference>
<dbReference type="PROSITE" id="PS51779">
    <property type="entry name" value="POTRA"/>
    <property type="match status" value="1"/>
</dbReference>
<proteinExistence type="inferred from homology"/>
<sequence length="259" mass="28807">MSHATRKQADAPSMLERLRRILPLAGALLLLIGATVAVNWMQVEFAKQDEWQMQRVRIVGELRQVTVSEILEVLSVKNGQTLADVDMPALTDKVAMLPWIRSVELRRQFPGELVVSIVEREPWLRLNDNALVDAEGEAFMPRNVAAFAHLPQLQTDIGNLHLAQQEYGHANKALQPVGLSVAVLTLNARGALSLQLNNGVALMFGRNDWQPRLERFVSLFPGLSSEGQLPLYVDLRYDTGFAVAWPDKDTEKAPKTAGL</sequence>
<dbReference type="EMBL" id="SNYM01000023">
    <property type="protein sequence ID" value="TDQ44634.1"/>
    <property type="molecule type" value="Genomic_DNA"/>
</dbReference>
<evidence type="ECO:0000256" key="4">
    <source>
        <dbReference type="ARBA" id="ARBA00022618"/>
    </source>
</evidence>
<keyword evidence="6 9" id="KW-1133">Transmembrane helix</keyword>
<dbReference type="Pfam" id="PF03799">
    <property type="entry name" value="FtsQ_DivIB_C"/>
    <property type="match status" value="1"/>
</dbReference>
<dbReference type="InterPro" id="IPR045335">
    <property type="entry name" value="FtsQ_C_sf"/>
</dbReference>
<evidence type="ECO:0000256" key="1">
    <source>
        <dbReference type="ARBA" id="ARBA00004370"/>
    </source>
</evidence>
<evidence type="ECO:0000256" key="9">
    <source>
        <dbReference type="HAMAP-Rule" id="MF_00911"/>
    </source>
</evidence>
<keyword evidence="8 9" id="KW-0131">Cell cycle</keyword>
<gene>
    <name evidence="9" type="primary">ftsQ</name>
    <name evidence="11" type="ORF">EV696_12337</name>
</gene>
<evidence type="ECO:0000259" key="10">
    <source>
        <dbReference type="PROSITE" id="PS51779"/>
    </source>
</evidence>
<protein>
    <recommendedName>
        <fullName evidence="9">Cell division protein FtsQ</fullName>
    </recommendedName>
</protein>
<comment type="subcellular location">
    <subcellularLocation>
        <location evidence="9">Cell inner membrane</location>
        <topology evidence="9">Single-pass type II membrane protein</topology>
    </subcellularLocation>
    <subcellularLocation>
        <location evidence="1">Membrane</location>
    </subcellularLocation>
    <text evidence="9">Localizes to the division septum.</text>
</comment>
<dbReference type="GO" id="GO:0090529">
    <property type="term" value="P:cell septum assembly"/>
    <property type="evidence" value="ECO:0007669"/>
    <property type="project" value="InterPro"/>
</dbReference>
<dbReference type="GO" id="GO:0032153">
    <property type="term" value="C:cell division site"/>
    <property type="evidence" value="ECO:0007669"/>
    <property type="project" value="UniProtKB-UniRule"/>
</dbReference>
<dbReference type="Gene3D" id="3.40.50.11690">
    <property type="entry name" value="Cell division protein FtsQ/DivIB"/>
    <property type="match status" value="1"/>
</dbReference>
<dbReference type="Pfam" id="PF08478">
    <property type="entry name" value="POTRA_1"/>
    <property type="match status" value="1"/>
</dbReference>
<dbReference type="InterPro" id="IPR034746">
    <property type="entry name" value="POTRA"/>
</dbReference>
<comment type="subunit">
    <text evidence="9">Part of a complex composed of FtsB, FtsL and FtsQ.</text>
</comment>
<feature type="transmembrane region" description="Helical" evidence="9">
    <location>
        <begin position="21"/>
        <end position="41"/>
    </location>
</feature>
<dbReference type="PANTHER" id="PTHR35851">
    <property type="entry name" value="CELL DIVISION PROTEIN FTSQ"/>
    <property type="match status" value="1"/>
</dbReference>
<keyword evidence="2 9" id="KW-1003">Cell membrane</keyword>
<dbReference type="AlphaFoldDB" id="A0A4R6UN46"/>
<evidence type="ECO:0000313" key="11">
    <source>
        <dbReference type="EMBL" id="TDQ44634.1"/>
    </source>
</evidence>
<accession>A0A4R6UN46</accession>
<keyword evidence="3 9" id="KW-0997">Cell inner membrane</keyword>
<evidence type="ECO:0000256" key="3">
    <source>
        <dbReference type="ARBA" id="ARBA00022519"/>
    </source>
</evidence>
<evidence type="ECO:0000313" key="12">
    <source>
        <dbReference type="Proteomes" id="UP000295375"/>
    </source>
</evidence>